<comment type="caution">
    <text evidence="12">The sequence shown here is derived from an EMBL/GenBank/DDBJ whole genome shotgun (WGS) entry which is preliminary data.</text>
</comment>
<dbReference type="Gene3D" id="3.90.226.10">
    <property type="entry name" value="2-enoyl-CoA Hydratase, Chain A, domain 1"/>
    <property type="match status" value="1"/>
</dbReference>
<evidence type="ECO:0000259" key="11">
    <source>
        <dbReference type="Pfam" id="PF02737"/>
    </source>
</evidence>
<dbReference type="PANTHER" id="PTHR48075:SF7">
    <property type="entry name" value="3-HYDROXYACYL-COA DEHYDROGENASE-RELATED"/>
    <property type="match status" value="1"/>
</dbReference>
<evidence type="ECO:0000256" key="3">
    <source>
        <dbReference type="ARBA" id="ARBA00022832"/>
    </source>
</evidence>
<dbReference type="AlphaFoldDB" id="A0A947CZB0"/>
<dbReference type="CDD" id="cd06558">
    <property type="entry name" value="crotonase-like"/>
    <property type="match status" value="1"/>
</dbReference>
<evidence type="ECO:0000256" key="4">
    <source>
        <dbReference type="ARBA" id="ARBA00022963"/>
    </source>
</evidence>
<evidence type="ECO:0000313" key="13">
    <source>
        <dbReference type="Proteomes" id="UP000748108"/>
    </source>
</evidence>
<keyword evidence="7" id="KW-0443">Lipid metabolism</keyword>
<evidence type="ECO:0000256" key="5">
    <source>
        <dbReference type="ARBA" id="ARBA00023002"/>
    </source>
</evidence>
<accession>A0A947CZB0</accession>
<feature type="domain" description="3-hydroxyacyl-CoA dehydrogenase C-terminal" evidence="10">
    <location>
        <begin position="407"/>
        <end position="457"/>
    </location>
</feature>
<feature type="domain" description="3-hydroxyacyl-CoA dehydrogenase NAD binding" evidence="11">
    <location>
        <begin position="38"/>
        <end position="235"/>
    </location>
</feature>
<protein>
    <submittedName>
        <fullName evidence="12">Enoyl-CoA hydratase/isomerase family protein</fullName>
    </submittedName>
</protein>
<dbReference type="PANTHER" id="PTHR48075">
    <property type="entry name" value="3-HYDROXYACYL-COA DEHYDROGENASE FAMILY PROTEIN"/>
    <property type="match status" value="1"/>
</dbReference>
<keyword evidence="3" id="KW-0276">Fatty acid metabolism</keyword>
<dbReference type="InterPro" id="IPR006108">
    <property type="entry name" value="3HC_DH_C"/>
</dbReference>
<dbReference type="SUPFAM" id="SSF51735">
    <property type="entry name" value="NAD(P)-binding Rossmann-fold domains"/>
    <property type="match status" value="1"/>
</dbReference>
<keyword evidence="5" id="KW-0560">Oxidoreductase</keyword>
<comment type="similarity">
    <text evidence="2">Belongs to the 3-hydroxyacyl-CoA dehydrogenase family.</text>
</comment>
<keyword evidence="9" id="KW-1133">Transmembrane helix</keyword>
<dbReference type="Gene3D" id="1.10.1040.50">
    <property type="match status" value="1"/>
</dbReference>
<dbReference type="InterPro" id="IPR008927">
    <property type="entry name" value="6-PGluconate_DH-like_C_sf"/>
</dbReference>
<evidence type="ECO:0000256" key="8">
    <source>
        <dbReference type="ARBA" id="ARBA00049556"/>
    </source>
</evidence>
<dbReference type="GO" id="GO:0003857">
    <property type="term" value="F:(3S)-3-hydroxyacyl-CoA dehydrogenase (NAD+) activity"/>
    <property type="evidence" value="ECO:0007669"/>
    <property type="project" value="UniProtKB-EC"/>
</dbReference>
<sequence length="828" mass="90916">MNEHSFKSGAARDVNRRNVDAVIPGQRGGIRLRRITRAAVLGAGVMGAGIAAHLANVGLRVLLMDMVPKALTDEEQARGLTFEDRAVRNRLAEAGKARLLQESPSPLYTPQALDLIETGNFEDDLHRLSEVDWIIEAIVEDLGAKRALLERVEPYWREGTVVSTNTSGISIARMVEGRSPAFRRHFLGTHFFNPPRYLPLLELIPHPETDPKIVEDMRRFAEVKLGKGVVVAKDTPNFIANRIGTYGLLVTYRTMEAMGLSVEAVDAITGEAMGRPKSATFRTLDVVGLDTFLHVANNVVANVSDPDEKAAFRAPDVFRTMVERGLVGQKRGAGFYKQVRENGEKKILALDLKTLEYRPRQAFSAPSLVAGQGKDLKTRLERLLFADDVAGRFAWEVTKKTLLYAAAKVGEIADSPADIDRAMKLGFGWSLGPFELWDLLGVRRVAERMKKEGETLPDWVEALLREPEPAFYRQEGTEVVVFGRGGYAPIVLPPEALSLKRLKAAGRTIGGNRSASLVDLGDGVLALEFHSKGNALGTDIVAVANEAFRLLDDHFDGLVVGNEGKNFSAGANLMLMLMEAEDENWDEIDRLVREFQAFTLRIKYARRPVVAAPFGMTLGGGYEVAAAADRIVAAAETYMGLVETAVGLIPAGGGTKEFLLRMVERVPEGVKLDLQPLVNHAFETIAMAKVSTSGEDARRLGYLRPTDAVVPNREHLLAEAKRAVLELVRTGYTPPAPRKIPVVGEPGYATMRLGIYQLQNRRAITDHDAVIADKLAFVLAGGRVPKGTLVDEQYLLDLEREAFLSLIGMPKTRARMAHMLKTGKPLRN</sequence>
<proteinExistence type="inferred from homology"/>
<evidence type="ECO:0000256" key="7">
    <source>
        <dbReference type="ARBA" id="ARBA00023098"/>
    </source>
</evidence>
<evidence type="ECO:0000256" key="1">
    <source>
        <dbReference type="ARBA" id="ARBA00005005"/>
    </source>
</evidence>
<dbReference type="Pfam" id="PF00725">
    <property type="entry name" value="3HCDH"/>
    <property type="match status" value="2"/>
</dbReference>
<dbReference type="SUPFAM" id="SSF52096">
    <property type="entry name" value="ClpP/crotonase"/>
    <property type="match status" value="1"/>
</dbReference>
<dbReference type="InterPro" id="IPR029045">
    <property type="entry name" value="ClpP/crotonase-like_dom_sf"/>
</dbReference>
<dbReference type="InterPro" id="IPR036291">
    <property type="entry name" value="NAD(P)-bd_dom_sf"/>
</dbReference>
<name>A0A947CZB0_HYDSH</name>
<feature type="domain" description="3-hydroxyacyl-CoA dehydrogenase C-terminal" evidence="10">
    <location>
        <begin position="238"/>
        <end position="337"/>
    </location>
</feature>
<comment type="catalytic activity">
    <reaction evidence="8">
        <text>a (3S)-3-hydroxyacyl-CoA + NAD(+) = a 3-oxoacyl-CoA + NADH + H(+)</text>
        <dbReference type="Rhea" id="RHEA:22432"/>
        <dbReference type="ChEBI" id="CHEBI:15378"/>
        <dbReference type="ChEBI" id="CHEBI:57318"/>
        <dbReference type="ChEBI" id="CHEBI:57540"/>
        <dbReference type="ChEBI" id="CHEBI:57945"/>
        <dbReference type="ChEBI" id="CHEBI:90726"/>
        <dbReference type="EC" id="1.1.1.35"/>
    </reaction>
</comment>
<dbReference type="SUPFAM" id="SSF48179">
    <property type="entry name" value="6-phosphogluconate dehydrogenase C-terminal domain-like"/>
    <property type="match status" value="2"/>
</dbReference>
<dbReference type="InterPro" id="IPR006176">
    <property type="entry name" value="3-OHacyl-CoA_DH_NAD-bd"/>
</dbReference>
<dbReference type="GO" id="GO:0006631">
    <property type="term" value="P:fatty acid metabolic process"/>
    <property type="evidence" value="ECO:0007669"/>
    <property type="project" value="UniProtKB-KW"/>
</dbReference>
<dbReference type="Pfam" id="PF00378">
    <property type="entry name" value="ECH_1"/>
    <property type="match status" value="1"/>
</dbReference>
<evidence type="ECO:0000256" key="2">
    <source>
        <dbReference type="ARBA" id="ARBA00009463"/>
    </source>
</evidence>
<dbReference type="GO" id="GO:0016042">
    <property type="term" value="P:lipid catabolic process"/>
    <property type="evidence" value="ECO:0007669"/>
    <property type="project" value="UniProtKB-KW"/>
</dbReference>
<evidence type="ECO:0000256" key="9">
    <source>
        <dbReference type="SAM" id="Phobius"/>
    </source>
</evidence>
<gene>
    <name evidence="12" type="ORF">KM312_01115</name>
</gene>
<comment type="pathway">
    <text evidence="1">Lipid metabolism; fatty acid beta-oxidation.</text>
</comment>
<dbReference type="Pfam" id="PF02737">
    <property type="entry name" value="3HCDH_N"/>
    <property type="match status" value="1"/>
</dbReference>
<dbReference type="EMBL" id="JAHHQF010000037">
    <property type="protein sequence ID" value="MBT9281261.1"/>
    <property type="molecule type" value="Genomic_DNA"/>
</dbReference>
<evidence type="ECO:0000313" key="12">
    <source>
        <dbReference type="EMBL" id="MBT9281261.1"/>
    </source>
</evidence>
<dbReference type="InterPro" id="IPR001753">
    <property type="entry name" value="Enoyl-CoA_hydra/iso"/>
</dbReference>
<keyword evidence="9" id="KW-0472">Membrane</keyword>
<keyword evidence="6" id="KW-0520">NAD</keyword>
<keyword evidence="4" id="KW-0442">Lipid degradation</keyword>
<evidence type="ECO:0000259" key="10">
    <source>
        <dbReference type="Pfam" id="PF00725"/>
    </source>
</evidence>
<reference evidence="12" key="1">
    <citation type="journal article" date="2021" name="Microbiology">
        <title>Metagenomic Analysis of the Microbial Community in the Underground Coal Fire Area (Kemerovo Region, Russia) Revealed Predominance of Thermophilic Members of the Phyla Deinococcus-thermus, Aquificae, and Firmicutes.</title>
        <authorList>
            <person name="Kadnikov V."/>
            <person name="Mardanov A.V."/>
            <person name="Beletsky A.V."/>
            <person name="Karnachuk O.V."/>
            <person name="Ravin N.V."/>
        </authorList>
    </citation>
    <scope>NUCLEOTIDE SEQUENCE</scope>
    <source>
        <strain evidence="12">RBS10-49</strain>
    </source>
</reference>
<feature type="transmembrane region" description="Helical" evidence="9">
    <location>
        <begin position="38"/>
        <end position="59"/>
    </location>
</feature>
<dbReference type="Gene3D" id="3.40.50.720">
    <property type="entry name" value="NAD(P)-binding Rossmann-like Domain"/>
    <property type="match status" value="1"/>
</dbReference>
<evidence type="ECO:0000256" key="6">
    <source>
        <dbReference type="ARBA" id="ARBA00023027"/>
    </source>
</evidence>
<keyword evidence="9" id="KW-0812">Transmembrane</keyword>
<organism evidence="12 13">
    <name type="scientific">Hydrogenibacillus schlegelii</name>
    <name type="common">Bacillus schlegelii</name>
    <dbReference type="NCBI Taxonomy" id="1484"/>
    <lineage>
        <taxon>Bacteria</taxon>
        <taxon>Bacillati</taxon>
        <taxon>Bacillota</taxon>
        <taxon>Bacilli</taxon>
        <taxon>Bacillales</taxon>
        <taxon>Bacillales Family X. Incertae Sedis</taxon>
        <taxon>Hydrogenibacillus</taxon>
    </lineage>
</organism>
<dbReference type="Proteomes" id="UP000748108">
    <property type="component" value="Unassembled WGS sequence"/>
</dbReference>
<dbReference type="GO" id="GO:0070403">
    <property type="term" value="F:NAD+ binding"/>
    <property type="evidence" value="ECO:0007669"/>
    <property type="project" value="InterPro"/>
</dbReference>